<feature type="region of interest" description="Disordered" evidence="1">
    <location>
        <begin position="48"/>
        <end position="205"/>
    </location>
</feature>
<gene>
    <name evidence="2" type="ORF">HOLleu_11568</name>
</gene>
<evidence type="ECO:0000313" key="2">
    <source>
        <dbReference type="EMBL" id="KAJ8044180.1"/>
    </source>
</evidence>
<dbReference type="AlphaFoldDB" id="A0A9Q1CGC7"/>
<dbReference type="EMBL" id="JAIZAY010000004">
    <property type="protein sequence ID" value="KAJ8044180.1"/>
    <property type="molecule type" value="Genomic_DNA"/>
</dbReference>
<accession>A0A9Q1CGC7</accession>
<protein>
    <submittedName>
        <fullName evidence="2">Uncharacterized protein</fullName>
    </submittedName>
</protein>
<feature type="compositionally biased region" description="Polar residues" evidence="1">
    <location>
        <begin position="101"/>
        <end position="120"/>
    </location>
</feature>
<feature type="compositionally biased region" description="Low complexity" evidence="1">
    <location>
        <begin position="260"/>
        <end position="270"/>
    </location>
</feature>
<sequence length="281" mass="32028">MDEGTFRSTPMVHPMERRSKFYIADENNVNNCIHSEEENRELLNMKMKRRKSEGRLPLRSLNRSKRQMKGATERKLRTVRKAWGSFKAKVNPKSRRRPSREWTTSLATPKTPSTRQQLINSPLPVRPSPPTTDSSSVKSPGWRLYRNFDKTPSTPKSPYSKVRRRSERIAGRNKTPVSRRENCVSTSGRRISIGASPEGTLNSRNTSTMSIDVSAAFQEVIARMEALNEGLATFEKMSTSLTESIKAQDSKVEPPQEQTSSKSLRRQSSSFLRRSLRIQVS</sequence>
<evidence type="ECO:0000256" key="1">
    <source>
        <dbReference type="SAM" id="MobiDB-lite"/>
    </source>
</evidence>
<name>A0A9Q1CGC7_HOLLE</name>
<reference evidence="2" key="1">
    <citation type="submission" date="2021-10" db="EMBL/GenBank/DDBJ databases">
        <title>Tropical sea cucumber genome reveals ecological adaptation and Cuvierian tubules defense mechanism.</title>
        <authorList>
            <person name="Chen T."/>
        </authorList>
    </citation>
    <scope>NUCLEOTIDE SEQUENCE</scope>
    <source>
        <strain evidence="2">Nanhai2018</strain>
        <tissue evidence="2">Muscle</tissue>
    </source>
</reference>
<comment type="caution">
    <text evidence="2">The sequence shown here is derived from an EMBL/GenBank/DDBJ whole genome shotgun (WGS) entry which is preliminary data.</text>
</comment>
<feature type="region of interest" description="Disordered" evidence="1">
    <location>
        <begin position="244"/>
        <end position="270"/>
    </location>
</feature>
<keyword evidence="3" id="KW-1185">Reference proteome</keyword>
<organism evidence="2 3">
    <name type="scientific">Holothuria leucospilota</name>
    <name type="common">Black long sea cucumber</name>
    <name type="synonym">Mertensiothuria leucospilota</name>
    <dbReference type="NCBI Taxonomy" id="206669"/>
    <lineage>
        <taxon>Eukaryota</taxon>
        <taxon>Metazoa</taxon>
        <taxon>Echinodermata</taxon>
        <taxon>Eleutherozoa</taxon>
        <taxon>Echinozoa</taxon>
        <taxon>Holothuroidea</taxon>
        <taxon>Aspidochirotacea</taxon>
        <taxon>Aspidochirotida</taxon>
        <taxon>Holothuriidae</taxon>
        <taxon>Holothuria</taxon>
    </lineage>
</organism>
<dbReference type="Proteomes" id="UP001152320">
    <property type="component" value="Chromosome 4"/>
</dbReference>
<evidence type="ECO:0000313" key="3">
    <source>
        <dbReference type="Proteomes" id="UP001152320"/>
    </source>
</evidence>
<proteinExistence type="predicted"/>
<dbReference type="OrthoDB" id="10359682at2759"/>